<dbReference type="Proteomes" id="UP001177260">
    <property type="component" value="Unassembled WGS sequence"/>
</dbReference>
<organism evidence="1 2">
    <name type="scientific">Aspergillus melleus</name>
    <dbReference type="NCBI Taxonomy" id="138277"/>
    <lineage>
        <taxon>Eukaryota</taxon>
        <taxon>Fungi</taxon>
        <taxon>Dikarya</taxon>
        <taxon>Ascomycota</taxon>
        <taxon>Pezizomycotina</taxon>
        <taxon>Eurotiomycetes</taxon>
        <taxon>Eurotiomycetidae</taxon>
        <taxon>Eurotiales</taxon>
        <taxon>Aspergillaceae</taxon>
        <taxon>Aspergillus</taxon>
        <taxon>Aspergillus subgen. Circumdati</taxon>
    </lineage>
</organism>
<protein>
    <submittedName>
        <fullName evidence="1">Uncharacterized protein</fullName>
    </submittedName>
</protein>
<reference evidence="1 2" key="1">
    <citation type="journal article" date="2023" name="ACS Omega">
        <title>Identification of the Neoaspergillic Acid Biosynthesis Gene Cluster by Establishing an In Vitro CRISPR-Ribonucleoprotein Genetic System in Aspergillus melleus.</title>
        <authorList>
            <person name="Yuan B."/>
            <person name="Grau M.F."/>
            <person name="Murata R.M."/>
            <person name="Torok T."/>
            <person name="Venkateswaran K."/>
            <person name="Stajich J.E."/>
            <person name="Wang C.C.C."/>
        </authorList>
    </citation>
    <scope>NUCLEOTIDE SEQUENCE [LARGE SCALE GENOMIC DNA]</scope>
    <source>
        <strain evidence="1 2">IMV 1140</strain>
    </source>
</reference>
<gene>
    <name evidence="1" type="ORF">N8T08_000826</name>
</gene>
<evidence type="ECO:0000313" key="2">
    <source>
        <dbReference type="Proteomes" id="UP001177260"/>
    </source>
</evidence>
<comment type="caution">
    <text evidence="1">The sequence shown here is derived from an EMBL/GenBank/DDBJ whole genome shotgun (WGS) entry which is preliminary data.</text>
</comment>
<proteinExistence type="predicted"/>
<sequence>MKINYQVVTTPTYDTPGTCLILNFPDKRYVFGQVSEGTQRACMERGIRLSYLTDVFITGRSEWKSHGGLIGMILTVSDVIGTSHSALEASEREKAERKLQDDKGTHGLPLAIQGGETVVQRGSLTVHGPRNLTHTLTTGRRFVFRQGMPIYTREYDSESVLKNVSVTAEDPFEQPTWSDNNIKVWALPIRPSSPSQGSPRSPRKRSLDEFQENKSDRLDSRARDLITKQAIVNDMFNSSWRMDALVMTPLAEVQMPAAMFVRNAKTKSFEPYKGPMPGGDQPLPDIKVFVRQPWPGAAVEKIPPTSRCDEAVSYVVRNQDFRGKFDPEKAKGYGVPYGPDFGKLAGGQTVTVGDKAITPDMVLGPPRLGKGTAFIDLPTAEYIENLVNRPEWNSPSVTTNLEAFVWILGPGLGEHPKLREFMSRMSHCKHTVSSTDYNPNYLAMAGVAGGSVRMAKIRRENHPIPIHDNVTLPQAGTSTAKPTTTTEIKKTCPFKPLEPGLIIELEPETKINSSLVAPRFNAVEVVRKMPAAVQKRVATIGQRVKKEYFQKQLNDFQRDLPGRDAEIFTLGTGSSVPSRYRNVSSTLVSVPGYGYYLLDCGENTLGQLKRVFEPEKLREVLQNLRLIWISHLHADHHLGTAAVIQAWYKENYPNGAPEVDKLETDMSKILNEKRLFVVSEPMMIGWLQEYASVEDYGFGKIVPLTTYTFTRENGDGAFESRLTYRHCRADGTYPGHDTDEGKPTTSSLSFNENVSPLAPLLRKATGLSELLTARVSHCKGAMAVSLAFPDGFKVSFSGDCRPSPGFAAIGRGSTVMIHEATFQNDMAGSALAKKHCTAAEALEVGRRMKAKSIILTHFSQRYQKVTHVERTDSRDAAKPDEPAEQEPDQLDIPDEEPETTPGVMPPIVYDEKFMSQSKPVDVPVVGAFDYMRIRVGDMPITQAYAPAIEKLNEILERLTAAEQEEHKKVLEQQAAEIMKQKMAKHAKPGKKAKKGFKAGAGDAPAPAPEPAPPAPAPEAEEKPQPKHSIWSASESESGWSTSEDEELNLEPVVPVTPHKPSPPTNYSPPMTRSRSKPPKSE</sequence>
<keyword evidence="2" id="KW-1185">Reference proteome</keyword>
<name>A0ACC3AP59_9EURO</name>
<dbReference type="EMBL" id="JAOPJF010000109">
    <property type="protein sequence ID" value="KAK1139375.1"/>
    <property type="molecule type" value="Genomic_DNA"/>
</dbReference>
<evidence type="ECO:0000313" key="1">
    <source>
        <dbReference type="EMBL" id="KAK1139375.1"/>
    </source>
</evidence>
<accession>A0ACC3AP59</accession>